<dbReference type="Gene3D" id="1.10.340.70">
    <property type="match status" value="1"/>
</dbReference>
<dbReference type="SUPFAM" id="SSF56672">
    <property type="entry name" value="DNA/RNA polymerases"/>
    <property type="match status" value="1"/>
</dbReference>
<dbReference type="InterPro" id="IPR043502">
    <property type="entry name" value="DNA/RNA_pol_sf"/>
</dbReference>
<dbReference type="Gene3D" id="3.30.420.10">
    <property type="entry name" value="Ribonuclease H-like superfamily/Ribonuclease H"/>
    <property type="match status" value="1"/>
</dbReference>
<dbReference type="AlphaFoldDB" id="A0A3P9JCJ9"/>
<evidence type="ECO:0000259" key="8">
    <source>
        <dbReference type="PROSITE" id="PS50994"/>
    </source>
</evidence>
<dbReference type="GO" id="GO:0003676">
    <property type="term" value="F:nucleic acid binding"/>
    <property type="evidence" value="ECO:0007669"/>
    <property type="project" value="InterPro"/>
</dbReference>
<keyword evidence="5" id="KW-0378">Hydrolase</keyword>
<dbReference type="GO" id="GO:0015074">
    <property type="term" value="P:DNA integration"/>
    <property type="evidence" value="ECO:0007669"/>
    <property type="project" value="InterPro"/>
</dbReference>
<dbReference type="CDD" id="cd09274">
    <property type="entry name" value="RNase_HI_RT_Ty3"/>
    <property type="match status" value="1"/>
</dbReference>
<keyword evidence="1" id="KW-0808">Transferase</keyword>
<dbReference type="Proteomes" id="UP000265200">
    <property type="component" value="Chromosome 20"/>
</dbReference>
<keyword evidence="2" id="KW-0548">Nucleotidyltransferase</keyword>
<dbReference type="SUPFAM" id="SSF53098">
    <property type="entry name" value="Ribonuclease H-like"/>
    <property type="match status" value="1"/>
</dbReference>
<dbReference type="GO" id="GO:0016787">
    <property type="term" value="F:hydrolase activity"/>
    <property type="evidence" value="ECO:0007669"/>
    <property type="project" value="UniProtKB-KW"/>
</dbReference>
<dbReference type="GO" id="GO:0003964">
    <property type="term" value="F:RNA-directed DNA polymerase activity"/>
    <property type="evidence" value="ECO:0007669"/>
    <property type="project" value="UniProtKB-KW"/>
</dbReference>
<dbReference type="Gene3D" id="3.10.20.370">
    <property type="match status" value="1"/>
</dbReference>
<keyword evidence="3" id="KW-0540">Nuclease</keyword>
<keyword evidence="6" id="KW-0695">RNA-directed DNA polymerase</keyword>
<dbReference type="FunFam" id="1.10.340.70:FF:000001">
    <property type="entry name" value="Retrovirus-related Pol polyprotein from transposon gypsy-like Protein"/>
    <property type="match status" value="1"/>
</dbReference>
<dbReference type="InterPro" id="IPR012337">
    <property type="entry name" value="RNaseH-like_sf"/>
</dbReference>
<dbReference type="PANTHER" id="PTHR37984">
    <property type="entry name" value="PROTEIN CBG26694"/>
    <property type="match status" value="1"/>
</dbReference>
<reference evidence="9 10" key="2">
    <citation type="submission" date="2017-04" db="EMBL/GenBank/DDBJ databases">
        <title>CpG methylation of centromeres and impact of large insertions on vertebrate speciation.</title>
        <authorList>
            <person name="Ichikawa K."/>
            <person name="Yoshimura J."/>
            <person name="Morishita S."/>
        </authorList>
    </citation>
    <scope>NUCLEOTIDE SEQUENCE</scope>
    <source>
        <strain evidence="9 10">HSOK</strain>
    </source>
</reference>
<dbReference type="Pfam" id="PF00665">
    <property type="entry name" value="rve"/>
    <property type="match status" value="1"/>
</dbReference>
<protein>
    <recommendedName>
        <fullName evidence="7">Gypsy retrotransposon integrase-like protein 1</fullName>
    </recommendedName>
</protein>
<dbReference type="InterPro" id="IPR041588">
    <property type="entry name" value="Integrase_H2C2"/>
</dbReference>
<evidence type="ECO:0000313" key="9">
    <source>
        <dbReference type="Ensembl" id="ENSORLP00015029858.1"/>
    </source>
</evidence>
<dbReference type="Ensembl" id="ENSORLT00015032619.1">
    <property type="protein sequence ID" value="ENSORLP00015029858.1"/>
    <property type="gene ID" value="ENSORLG00015013226.1"/>
</dbReference>
<dbReference type="InterPro" id="IPR001584">
    <property type="entry name" value="Integrase_cat-core"/>
</dbReference>
<dbReference type="FunFam" id="3.30.420.10:FF:000032">
    <property type="entry name" value="Retrovirus-related Pol polyprotein from transposon 297-like Protein"/>
    <property type="match status" value="1"/>
</dbReference>
<dbReference type="Pfam" id="PF17921">
    <property type="entry name" value="Integrase_H2C2"/>
    <property type="match status" value="1"/>
</dbReference>
<evidence type="ECO:0000256" key="1">
    <source>
        <dbReference type="ARBA" id="ARBA00022679"/>
    </source>
</evidence>
<evidence type="ECO:0000256" key="4">
    <source>
        <dbReference type="ARBA" id="ARBA00022759"/>
    </source>
</evidence>
<accession>A0A3P9JCJ9</accession>
<dbReference type="Pfam" id="PF17917">
    <property type="entry name" value="RT_RNaseH"/>
    <property type="match status" value="1"/>
</dbReference>
<evidence type="ECO:0000256" key="7">
    <source>
        <dbReference type="ARBA" id="ARBA00039658"/>
    </source>
</evidence>
<evidence type="ECO:0000256" key="3">
    <source>
        <dbReference type="ARBA" id="ARBA00022722"/>
    </source>
</evidence>
<feature type="domain" description="Integrase catalytic" evidence="8">
    <location>
        <begin position="340"/>
        <end position="497"/>
    </location>
</feature>
<evidence type="ECO:0000256" key="5">
    <source>
        <dbReference type="ARBA" id="ARBA00022801"/>
    </source>
</evidence>
<reference evidence="9" key="3">
    <citation type="submission" date="2025-08" db="UniProtKB">
        <authorList>
            <consortium name="Ensembl"/>
        </authorList>
    </citation>
    <scope>IDENTIFICATION</scope>
    <source>
        <strain evidence="9">HSOK</strain>
    </source>
</reference>
<evidence type="ECO:0000256" key="6">
    <source>
        <dbReference type="ARBA" id="ARBA00022918"/>
    </source>
</evidence>
<dbReference type="InterPro" id="IPR041373">
    <property type="entry name" value="RT_RNaseH"/>
</dbReference>
<sequence>MFILNTSGSISRSPCRAASGCHCIWITWVKRNSLCNRQVDASHKGLGAVLSQEQEGKIRPIAYVSRSLHQAENYSSMKLEFLAMKWAMTQKFRDYLVGHKCVVWTDNNPLSHLQMAKLGATEQRWVAELAVFDYAVRYRSGRTNQNADALSRQPQTKACTIITPARPGSVLPEGLQEVECAPISATPSSVSTVPQRTTDDLVVLQQADATIAPIMHLVGQQQMPGRLEKQALEVGAQRLLRQWGRLSIRDGLLHRTYQRSDGGEPVLQLVLPESLQEEVFQQLHTHHGHQGVEHTLELIQQRCYWPRMGAIIRDWCLKCELCCLAKSTQPHVRAPMGHLLASKPNEILAIDFSMLEPARDGREQVLVMTDVFSKFTQVLPTRDQRASTVADLIKEWFYKFGVPTRLHSNQGHCFENNIIYQLCELYGVEKSRTTPYHPQGNGQCEQFNRTLHDLLRTIPVDQKYSWPEYLPQILFSYNTTPHQSTGHSPFLLMFGRKPQLPVDFLLGRIEEPVAGEVCHWVSEHKRRLQVAIVGARERMRLAAAGRKERADKQVTEEVLPAGQRVYLRDFSNRAQQDPGQVGS</sequence>
<dbReference type="GO" id="GO:0004519">
    <property type="term" value="F:endonuclease activity"/>
    <property type="evidence" value="ECO:0007669"/>
    <property type="project" value="UniProtKB-KW"/>
</dbReference>
<dbReference type="InterPro" id="IPR050951">
    <property type="entry name" value="Retrovirus_Pol_polyprotein"/>
</dbReference>
<name>A0A3P9JCJ9_ORYLA</name>
<proteinExistence type="predicted"/>
<dbReference type="InterPro" id="IPR036397">
    <property type="entry name" value="RNaseH_sf"/>
</dbReference>
<evidence type="ECO:0000313" key="10">
    <source>
        <dbReference type="Proteomes" id="UP000265200"/>
    </source>
</evidence>
<dbReference type="PROSITE" id="PS50994">
    <property type="entry name" value="INTEGRASE"/>
    <property type="match status" value="1"/>
</dbReference>
<reference key="1">
    <citation type="journal article" date="2007" name="Nature">
        <title>The medaka draft genome and insights into vertebrate genome evolution.</title>
        <authorList>
            <person name="Kasahara M."/>
            <person name="Naruse K."/>
            <person name="Sasaki S."/>
            <person name="Nakatani Y."/>
            <person name="Qu W."/>
            <person name="Ahsan B."/>
            <person name="Yamada T."/>
            <person name="Nagayasu Y."/>
            <person name="Doi K."/>
            <person name="Kasai Y."/>
            <person name="Jindo T."/>
            <person name="Kobayashi D."/>
            <person name="Shimada A."/>
            <person name="Toyoda A."/>
            <person name="Kuroki Y."/>
            <person name="Fujiyama A."/>
            <person name="Sasaki T."/>
            <person name="Shimizu A."/>
            <person name="Asakawa S."/>
            <person name="Shimizu N."/>
            <person name="Hashimoto S."/>
            <person name="Yang J."/>
            <person name="Lee Y."/>
            <person name="Matsushima K."/>
            <person name="Sugano S."/>
            <person name="Sakaizumi M."/>
            <person name="Narita T."/>
            <person name="Ohishi K."/>
            <person name="Haga S."/>
            <person name="Ohta F."/>
            <person name="Nomoto H."/>
            <person name="Nogata K."/>
            <person name="Morishita T."/>
            <person name="Endo T."/>
            <person name="Shin-I T."/>
            <person name="Takeda H."/>
            <person name="Morishita S."/>
            <person name="Kohara Y."/>
        </authorList>
    </citation>
    <scope>NUCLEOTIDE SEQUENCE [LARGE SCALE GENOMIC DNA]</scope>
    <source>
        <strain>Hd-rR</strain>
    </source>
</reference>
<organism evidence="9 10">
    <name type="scientific">Oryzias latipes</name>
    <name type="common">Japanese rice fish</name>
    <name type="synonym">Japanese killifish</name>
    <dbReference type="NCBI Taxonomy" id="8090"/>
    <lineage>
        <taxon>Eukaryota</taxon>
        <taxon>Metazoa</taxon>
        <taxon>Chordata</taxon>
        <taxon>Craniata</taxon>
        <taxon>Vertebrata</taxon>
        <taxon>Euteleostomi</taxon>
        <taxon>Actinopterygii</taxon>
        <taxon>Neopterygii</taxon>
        <taxon>Teleostei</taxon>
        <taxon>Neoteleostei</taxon>
        <taxon>Acanthomorphata</taxon>
        <taxon>Ovalentaria</taxon>
        <taxon>Atherinomorphae</taxon>
        <taxon>Beloniformes</taxon>
        <taxon>Adrianichthyidae</taxon>
        <taxon>Oryziinae</taxon>
        <taxon>Oryzias</taxon>
    </lineage>
</organism>
<reference evidence="9" key="4">
    <citation type="submission" date="2025-09" db="UniProtKB">
        <authorList>
            <consortium name="Ensembl"/>
        </authorList>
    </citation>
    <scope>IDENTIFICATION</scope>
    <source>
        <strain evidence="9">HSOK</strain>
    </source>
</reference>
<keyword evidence="4" id="KW-0255">Endonuclease</keyword>
<dbReference type="PANTHER" id="PTHR37984:SF15">
    <property type="entry name" value="INTEGRASE CATALYTIC DOMAIN-CONTAINING PROTEIN"/>
    <property type="match status" value="1"/>
</dbReference>
<dbReference type="FunFam" id="3.10.20.370:FF:000001">
    <property type="entry name" value="Retrovirus-related Pol polyprotein from transposon 17.6-like protein"/>
    <property type="match status" value="1"/>
</dbReference>
<evidence type="ECO:0000256" key="2">
    <source>
        <dbReference type="ARBA" id="ARBA00022695"/>
    </source>
</evidence>